<reference evidence="1" key="1">
    <citation type="journal article" date="2020" name="New Phytol.">
        <title>Comparative genomics reveals dynamic genome evolution in host specialist ectomycorrhizal fungi.</title>
        <authorList>
            <person name="Lofgren L.A."/>
            <person name="Nguyen N.H."/>
            <person name="Vilgalys R."/>
            <person name="Ruytinx J."/>
            <person name="Liao H.L."/>
            <person name="Branco S."/>
            <person name="Kuo A."/>
            <person name="LaButti K."/>
            <person name="Lipzen A."/>
            <person name="Andreopoulos W."/>
            <person name="Pangilinan J."/>
            <person name="Riley R."/>
            <person name="Hundley H."/>
            <person name="Na H."/>
            <person name="Barry K."/>
            <person name="Grigoriev I.V."/>
            <person name="Stajich J.E."/>
            <person name="Kennedy P.G."/>
        </authorList>
    </citation>
    <scope>NUCLEOTIDE SEQUENCE</scope>
    <source>
        <strain evidence="1">FC423</strain>
    </source>
</reference>
<dbReference type="EMBL" id="JABBWM010000003">
    <property type="protein sequence ID" value="KAG2119063.1"/>
    <property type="molecule type" value="Genomic_DNA"/>
</dbReference>
<name>A0A9P7K057_9AGAM</name>
<evidence type="ECO:0000313" key="1">
    <source>
        <dbReference type="EMBL" id="KAG2119063.1"/>
    </source>
</evidence>
<keyword evidence="2" id="KW-1185">Reference proteome</keyword>
<dbReference type="AlphaFoldDB" id="A0A9P7K057"/>
<evidence type="ECO:0000313" key="2">
    <source>
        <dbReference type="Proteomes" id="UP000823399"/>
    </source>
</evidence>
<dbReference type="GeneID" id="64697577"/>
<comment type="caution">
    <text evidence="1">The sequence shown here is derived from an EMBL/GenBank/DDBJ whole genome shotgun (WGS) entry which is preliminary data.</text>
</comment>
<dbReference type="Proteomes" id="UP000823399">
    <property type="component" value="Unassembled WGS sequence"/>
</dbReference>
<protein>
    <submittedName>
        <fullName evidence="1">Uncharacterized protein</fullName>
    </submittedName>
</protein>
<gene>
    <name evidence="1" type="ORF">F5147DRAFT_668041</name>
</gene>
<sequence length="69" mass="7363">MRRAVVGVYGQGQGALVLIEATVSGYVRDKAHEGLFDLRLLGSAADVCTCVLFVPVVSHVYCAHVISML</sequence>
<accession>A0A9P7K057</accession>
<proteinExistence type="predicted"/>
<dbReference type="RefSeq" id="XP_041299172.1">
    <property type="nucleotide sequence ID" value="XM_041435318.1"/>
</dbReference>
<organism evidence="1 2">
    <name type="scientific">Suillus discolor</name>
    <dbReference type="NCBI Taxonomy" id="1912936"/>
    <lineage>
        <taxon>Eukaryota</taxon>
        <taxon>Fungi</taxon>
        <taxon>Dikarya</taxon>
        <taxon>Basidiomycota</taxon>
        <taxon>Agaricomycotina</taxon>
        <taxon>Agaricomycetes</taxon>
        <taxon>Agaricomycetidae</taxon>
        <taxon>Boletales</taxon>
        <taxon>Suillineae</taxon>
        <taxon>Suillaceae</taxon>
        <taxon>Suillus</taxon>
    </lineage>
</organism>